<feature type="compositionally biased region" description="Polar residues" evidence="1">
    <location>
        <begin position="1"/>
        <end position="10"/>
    </location>
</feature>
<reference evidence="3" key="1">
    <citation type="journal article" date="2011" name="Nat. Genet.">
        <title>The Arabidopsis lyrata genome sequence and the basis of rapid genome size change.</title>
        <authorList>
            <person name="Hu T.T."/>
            <person name="Pattyn P."/>
            <person name="Bakker E.G."/>
            <person name="Cao J."/>
            <person name="Cheng J.-F."/>
            <person name="Clark R.M."/>
            <person name="Fahlgren N."/>
            <person name="Fawcett J.A."/>
            <person name="Grimwood J."/>
            <person name="Gundlach H."/>
            <person name="Haberer G."/>
            <person name="Hollister J.D."/>
            <person name="Ossowski S."/>
            <person name="Ottilar R.P."/>
            <person name="Salamov A.A."/>
            <person name="Schneeberger K."/>
            <person name="Spannagl M."/>
            <person name="Wang X."/>
            <person name="Yang L."/>
            <person name="Nasrallah M.E."/>
            <person name="Bergelson J."/>
            <person name="Carrington J.C."/>
            <person name="Gaut B.S."/>
            <person name="Schmutz J."/>
            <person name="Mayer K.F.X."/>
            <person name="Van de Peer Y."/>
            <person name="Grigoriev I.V."/>
            <person name="Nordborg M."/>
            <person name="Weigel D."/>
            <person name="Guo Y.-L."/>
        </authorList>
    </citation>
    <scope>NUCLEOTIDE SEQUENCE [LARGE SCALE GENOMIC DNA]</scope>
    <source>
        <strain evidence="3">cv. MN47</strain>
    </source>
</reference>
<dbReference type="Gramene" id="scaffold_400586.1">
    <property type="protein sequence ID" value="scaffold_400586.1"/>
    <property type="gene ID" value="scaffold_400586.1"/>
</dbReference>
<dbReference type="EMBL" id="GL348716">
    <property type="protein sequence ID" value="EFH56897.1"/>
    <property type="molecule type" value="Genomic_DNA"/>
</dbReference>
<gene>
    <name evidence="2" type="ORF">ARALYDRAFT_901085</name>
</gene>
<dbReference type="Proteomes" id="UP000008694">
    <property type="component" value="Unassembled WGS sequence"/>
</dbReference>
<organism evidence="3">
    <name type="scientific">Arabidopsis lyrata subsp. lyrata</name>
    <name type="common">Lyre-leaved rock-cress</name>
    <dbReference type="NCBI Taxonomy" id="81972"/>
    <lineage>
        <taxon>Eukaryota</taxon>
        <taxon>Viridiplantae</taxon>
        <taxon>Streptophyta</taxon>
        <taxon>Embryophyta</taxon>
        <taxon>Tracheophyta</taxon>
        <taxon>Spermatophyta</taxon>
        <taxon>Magnoliopsida</taxon>
        <taxon>eudicotyledons</taxon>
        <taxon>Gunneridae</taxon>
        <taxon>Pentapetalae</taxon>
        <taxon>rosids</taxon>
        <taxon>malvids</taxon>
        <taxon>Brassicales</taxon>
        <taxon>Brassicaceae</taxon>
        <taxon>Camelineae</taxon>
        <taxon>Arabidopsis</taxon>
    </lineage>
</organism>
<evidence type="ECO:0000256" key="1">
    <source>
        <dbReference type="SAM" id="MobiDB-lite"/>
    </source>
</evidence>
<protein>
    <submittedName>
        <fullName evidence="2">Uncharacterized protein</fullName>
    </submittedName>
</protein>
<name>D7LJG6_ARALL</name>
<proteinExistence type="predicted"/>
<evidence type="ECO:0000313" key="2">
    <source>
        <dbReference type="EMBL" id="EFH56897.1"/>
    </source>
</evidence>
<keyword evidence="3" id="KW-1185">Reference proteome</keyword>
<dbReference type="HOGENOM" id="CLU_1121428_0_0_1"/>
<dbReference type="AlphaFoldDB" id="D7LJG6"/>
<accession>D7LJG6</accession>
<evidence type="ECO:0000313" key="3">
    <source>
        <dbReference type="Proteomes" id="UP000008694"/>
    </source>
</evidence>
<feature type="region of interest" description="Disordered" evidence="1">
    <location>
        <begin position="1"/>
        <end position="32"/>
    </location>
</feature>
<sequence>MPFYSRSGSTPSPPEAYSLRNSSMARAPPPHAHHLDPPWLSSELSVCFWWLEALGPSVPAFSPVKTVMAHGKTLILLEVPFNGLDPHNQQQQQGPTFTLLLSILKSCGPTIRVLKPTYKVISKAHLPFVHNLNGGPTPLTAQPRPNCLILVAWKIIRQRPFPYLPRFDLNSLLSFLSHTLCRFMDTIDRGRHLEHNSPLLLVWYKCFLGTLPLKSPRAVADPRQKVIWGTMEENNKTFRKKTKLGKKL</sequence>